<dbReference type="PANTHER" id="PTHR38834:SF3">
    <property type="entry name" value="SOLUTE-BINDING PROTEIN FAMILY 3_N-TERMINAL DOMAIN-CONTAINING PROTEIN"/>
    <property type="match status" value="1"/>
</dbReference>
<dbReference type="Gene3D" id="3.40.190.10">
    <property type="entry name" value="Periplasmic binding protein-like II"/>
    <property type="match status" value="2"/>
</dbReference>
<evidence type="ECO:0000313" key="3">
    <source>
        <dbReference type="Proteomes" id="UP001333710"/>
    </source>
</evidence>
<dbReference type="Pfam" id="PF00497">
    <property type="entry name" value="SBP_bac_3"/>
    <property type="match status" value="1"/>
</dbReference>
<accession>A0AA48HWB2</accession>
<feature type="domain" description="Solute-binding protein family 3/N-terminal" evidence="1">
    <location>
        <begin position="16"/>
        <end position="245"/>
    </location>
</feature>
<dbReference type="KEGG" id="pmaw:MACH26_25690"/>
<dbReference type="AlphaFoldDB" id="A0AA48HWB2"/>
<reference evidence="2" key="1">
    <citation type="submission" date="2023-01" db="EMBL/GenBank/DDBJ databases">
        <title>Complete genome sequence of Planctobacterium marinum strain Dej080120_11.</title>
        <authorList>
            <person name="Ueki S."/>
            <person name="Maruyama F."/>
        </authorList>
    </citation>
    <scope>NUCLEOTIDE SEQUENCE</scope>
    <source>
        <strain evidence="2">Dej080120_11</strain>
    </source>
</reference>
<protein>
    <submittedName>
        <fullName evidence="2">ABC transporter substrate-binding protein</fullName>
    </submittedName>
</protein>
<dbReference type="SUPFAM" id="SSF53850">
    <property type="entry name" value="Periplasmic binding protein-like II"/>
    <property type="match status" value="1"/>
</dbReference>
<sequence>MFLITLYFCGVVNARPVNVVTELFFPYQQLDADNQLTGYSIDVVNELAAITGDELQIELLPWAVAYQNALTTPDTMIFSIGRTPKREPLFAWVGSIATETLYFWSLSQSGIVSSDILSDFQQYRIAVVKEATTHQLLRSNGFSSLYVMGGGDSNVSEANRVNMLIKGRADIIIAAETAMLPALKKLNLPESFVQQVHRAKDLDSELSIAFQKDSQPELVSRFKRALDKLKVSGKLQKLKTKWGLK</sequence>
<evidence type="ECO:0000259" key="1">
    <source>
        <dbReference type="SMART" id="SM00062"/>
    </source>
</evidence>
<dbReference type="EMBL" id="AP027272">
    <property type="protein sequence ID" value="BDX07048.1"/>
    <property type="molecule type" value="Genomic_DNA"/>
</dbReference>
<name>A0AA48HWB2_9ALTE</name>
<dbReference type="Proteomes" id="UP001333710">
    <property type="component" value="Chromosome"/>
</dbReference>
<evidence type="ECO:0000313" key="2">
    <source>
        <dbReference type="EMBL" id="BDX07048.1"/>
    </source>
</evidence>
<gene>
    <name evidence="2" type="ORF">MACH26_25690</name>
</gene>
<dbReference type="InterPro" id="IPR001638">
    <property type="entry name" value="Solute-binding_3/MltF_N"/>
</dbReference>
<organism evidence="2 3">
    <name type="scientific">Planctobacterium marinum</name>
    <dbReference type="NCBI Taxonomy" id="1631968"/>
    <lineage>
        <taxon>Bacteria</taxon>
        <taxon>Pseudomonadati</taxon>
        <taxon>Pseudomonadota</taxon>
        <taxon>Gammaproteobacteria</taxon>
        <taxon>Alteromonadales</taxon>
        <taxon>Alteromonadaceae</taxon>
        <taxon>Planctobacterium</taxon>
    </lineage>
</organism>
<dbReference type="PANTHER" id="PTHR38834">
    <property type="entry name" value="PERIPLASMIC SUBSTRATE BINDING PROTEIN FAMILY 3"/>
    <property type="match status" value="1"/>
</dbReference>
<keyword evidence="3" id="KW-1185">Reference proteome</keyword>
<dbReference type="SMART" id="SM00062">
    <property type="entry name" value="PBPb"/>
    <property type="match status" value="1"/>
</dbReference>
<proteinExistence type="predicted"/>